<accession>A0A1W4W398</accession>
<keyword evidence="1" id="KW-1185">Reference proteome</keyword>
<dbReference type="Proteomes" id="UP000192223">
    <property type="component" value="Unplaced"/>
</dbReference>
<dbReference type="KEGG" id="apln:108732362"/>
<proteinExistence type="predicted"/>
<dbReference type="InParanoid" id="A0A1W4W398"/>
<dbReference type="AlphaFoldDB" id="A0A1W4W398"/>
<evidence type="ECO:0000313" key="1">
    <source>
        <dbReference type="Proteomes" id="UP000192223"/>
    </source>
</evidence>
<organism evidence="1 2">
    <name type="scientific">Agrilus planipennis</name>
    <name type="common">Emerald ash borer</name>
    <name type="synonym">Agrilus marcopoli</name>
    <dbReference type="NCBI Taxonomy" id="224129"/>
    <lineage>
        <taxon>Eukaryota</taxon>
        <taxon>Metazoa</taxon>
        <taxon>Ecdysozoa</taxon>
        <taxon>Arthropoda</taxon>
        <taxon>Hexapoda</taxon>
        <taxon>Insecta</taxon>
        <taxon>Pterygota</taxon>
        <taxon>Neoptera</taxon>
        <taxon>Endopterygota</taxon>
        <taxon>Coleoptera</taxon>
        <taxon>Polyphaga</taxon>
        <taxon>Elateriformia</taxon>
        <taxon>Buprestoidea</taxon>
        <taxon>Buprestidae</taxon>
        <taxon>Agrilinae</taxon>
        <taxon>Agrilus</taxon>
    </lineage>
</organism>
<sequence>MLHQKLAKNIISELYQYEDIFNHHVETILKSRLLLDEDATLLLSYWDDRSTLREAKCTNKWDVIAGCLAVAGIISSIKLRMYFLSLLSVPFISNMWLKGYRCLNHYKIKRDFEALVKCLSSMHQLNKTAVDYFYQRDVVLVNYQFSSSGNFMNYFYCILLKTLEEIKKNILLINKTIPVAEPYNMYVVNWDLEQFKLNDFNDYKKTLLQLEKMSDFYVLMVSNFLSCIGLSLCVNLWQCPTCNFRIIFKKVVPSTLKNLENSVNELVRQFSQLRYTLTDKNDTENMEIRALDSKKYVALYKPLEGFLSHLQITFDMAKLLENNLKSNQNDIAANSNIVTAVCNQFNVCNENLHSFVQNYEIIVKRSLRPALKENNSPSESNEELNDMKAETKINKNQDDSIENLEDEEYNLYVGYSDDEEDDFRTSVDYVDQMPIEYLELMLTELKRKLDERKKLKEKRLNPLQDGKDVGPNVGCNLQNFDVNSYSEISSIESQSNCKMDKNEVAVSDVLLPLATPPPPPLPQKVNNLKDNAQIVTTANDTQQPGFLNDIKLLAQQLNRKEDTFGFGSDLSDSDNDN</sequence>
<name>A0A1W4W398_AGRPL</name>
<dbReference type="GeneID" id="108732362"/>
<gene>
    <name evidence="2" type="primary">LOC108732362</name>
</gene>
<evidence type="ECO:0000313" key="2">
    <source>
        <dbReference type="RefSeq" id="XP_018318629.1"/>
    </source>
</evidence>
<protein>
    <submittedName>
        <fullName evidence="2">Uncharacterized protein LOC108732362</fullName>
    </submittedName>
</protein>
<dbReference type="OrthoDB" id="6689151at2759"/>
<dbReference type="RefSeq" id="XP_018318629.1">
    <property type="nucleotide sequence ID" value="XM_018463127.1"/>
</dbReference>
<reference evidence="2" key="1">
    <citation type="submission" date="2025-08" db="UniProtKB">
        <authorList>
            <consortium name="RefSeq"/>
        </authorList>
    </citation>
    <scope>IDENTIFICATION</scope>
    <source>
        <tissue evidence="2">Entire body</tissue>
    </source>
</reference>